<dbReference type="InterPro" id="IPR042002">
    <property type="entry name" value="Sortase_C"/>
</dbReference>
<dbReference type="InterPro" id="IPR005754">
    <property type="entry name" value="Sortase"/>
</dbReference>
<dbReference type="NCBIfam" id="TIGR01076">
    <property type="entry name" value="sortase_fam"/>
    <property type="match status" value="1"/>
</dbReference>
<feature type="active site" description="Proton donor/acceptor" evidence="2">
    <location>
        <position position="153"/>
    </location>
</feature>
<keyword evidence="3" id="KW-1133">Transmembrane helix</keyword>
<dbReference type="EMBL" id="MJIE01000001">
    <property type="protein sequence ID" value="OLR55077.1"/>
    <property type="molecule type" value="Genomic_DNA"/>
</dbReference>
<keyword evidence="1" id="KW-0378">Hydrolase</keyword>
<dbReference type="Pfam" id="PF04203">
    <property type="entry name" value="Sortase"/>
    <property type="match status" value="1"/>
</dbReference>
<dbReference type="SUPFAM" id="SSF63817">
    <property type="entry name" value="Sortase"/>
    <property type="match status" value="1"/>
</dbReference>
<name>A0A1Q9JG01_9FIRM</name>
<dbReference type="Proteomes" id="UP000187404">
    <property type="component" value="Unassembled WGS sequence"/>
</dbReference>
<comment type="caution">
    <text evidence="4">The sequence shown here is derived from an EMBL/GenBank/DDBJ whole genome shotgun (WGS) entry which is preliminary data.</text>
</comment>
<evidence type="ECO:0000256" key="1">
    <source>
        <dbReference type="ARBA" id="ARBA00022801"/>
    </source>
</evidence>
<gene>
    <name evidence="4" type="ORF">BHK98_02745</name>
</gene>
<dbReference type="GO" id="GO:0016787">
    <property type="term" value="F:hydrolase activity"/>
    <property type="evidence" value="ECO:0007669"/>
    <property type="project" value="UniProtKB-KW"/>
</dbReference>
<sequence>MKKNKVKRQNLLIVFILIAGLLVLFYPTYSNWINQFYAKKMITNYEHESKDLSENSREKLYKAAVKYNQKLAKETIPASFAKRMGIKNDKNYESQLDVTGDGILGCVNIPSINVSLPIYHYTSKEILEKGAGHLFGSSLPVGGKNTHTVITAHRGLPSARMFTDLDELRTGDRFYLEVLGHTLAYEVDKIKTVKPDETSDLRIEKKKDFASLVTCTPYGQNTHRLVVRGHRIPYKVGDEKEQSAHHRIPWMHILCILLGIFIAWMIYFIATKKKRRNEKNLAEYSDKMYKSK</sequence>
<dbReference type="OrthoDB" id="1648028at2"/>
<evidence type="ECO:0000313" key="4">
    <source>
        <dbReference type="EMBL" id="OLR55077.1"/>
    </source>
</evidence>
<dbReference type="STRING" id="1261640.BHK98_02745"/>
<keyword evidence="3" id="KW-0812">Transmembrane</keyword>
<feature type="transmembrane region" description="Helical" evidence="3">
    <location>
        <begin position="250"/>
        <end position="270"/>
    </location>
</feature>
<reference evidence="4 5" key="1">
    <citation type="journal article" date="2016" name="Appl. Environ. Microbiol.">
        <title>Function and Phylogeny of Bacterial Butyryl Coenzyme A:Acetate Transferases and Their Diversity in the Proximal Colon of Swine.</title>
        <authorList>
            <person name="Trachsel J."/>
            <person name="Bayles D.O."/>
            <person name="Looft T."/>
            <person name="Levine U.Y."/>
            <person name="Allen H.K."/>
        </authorList>
    </citation>
    <scope>NUCLEOTIDE SEQUENCE [LARGE SCALE GENOMIC DNA]</scope>
    <source>
        <strain evidence="4 5">68-3-10</strain>
    </source>
</reference>
<dbReference type="CDD" id="cd05827">
    <property type="entry name" value="Sortase_C"/>
    <property type="match status" value="1"/>
</dbReference>
<evidence type="ECO:0000256" key="3">
    <source>
        <dbReference type="SAM" id="Phobius"/>
    </source>
</evidence>
<dbReference type="NCBIfam" id="NF033745">
    <property type="entry name" value="class_C_sortase"/>
    <property type="match status" value="1"/>
</dbReference>
<accession>A0A1Q9JG01</accession>
<feature type="active site" description="Acyl-thioester intermediate" evidence="2">
    <location>
        <position position="215"/>
    </location>
</feature>
<keyword evidence="3" id="KW-0472">Membrane</keyword>
<dbReference type="AlphaFoldDB" id="A0A1Q9JG01"/>
<proteinExistence type="predicted"/>
<dbReference type="RefSeq" id="WP_075712077.1">
    <property type="nucleotide sequence ID" value="NZ_MJIE01000001.1"/>
</dbReference>
<protein>
    <submittedName>
        <fullName evidence="4">Class C sortase</fullName>
    </submittedName>
</protein>
<dbReference type="Gene3D" id="2.40.260.10">
    <property type="entry name" value="Sortase"/>
    <property type="match status" value="1"/>
</dbReference>
<evidence type="ECO:0000256" key="2">
    <source>
        <dbReference type="PIRSR" id="PIRSR605754-1"/>
    </source>
</evidence>
<evidence type="ECO:0000313" key="5">
    <source>
        <dbReference type="Proteomes" id="UP000187404"/>
    </source>
</evidence>
<organism evidence="4 5">
    <name type="scientific">Hornefia porci</name>
    <dbReference type="NCBI Taxonomy" id="2652292"/>
    <lineage>
        <taxon>Bacteria</taxon>
        <taxon>Bacillati</taxon>
        <taxon>Bacillota</taxon>
        <taxon>Clostridia</taxon>
        <taxon>Peptostreptococcales</taxon>
        <taxon>Anaerovoracaceae</taxon>
        <taxon>Hornefia</taxon>
    </lineage>
</organism>
<dbReference type="InterPro" id="IPR023365">
    <property type="entry name" value="Sortase_dom-sf"/>
</dbReference>
<keyword evidence="5" id="KW-1185">Reference proteome</keyword>